<evidence type="ECO:0008006" key="5">
    <source>
        <dbReference type="Google" id="ProtNLM"/>
    </source>
</evidence>
<protein>
    <recommendedName>
        <fullName evidence="5">Transmembrane protein</fullName>
    </recommendedName>
</protein>
<feature type="coiled-coil region" evidence="1">
    <location>
        <begin position="48"/>
        <end position="75"/>
    </location>
</feature>
<evidence type="ECO:0000256" key="2">
    <source>
        <dbReference type="SAM" id="Phobius"/>
    </source>
</evidence>
<keyword evidence="2" id="KW-1133">Transmembrane helix</keyword>
<feature type="transmembrane region" description="Helical" evidence="2">
    <location>
        <begin position="12"/>
        <end position="33"/>
    </location>
</feature>
<keyword evidence="2" id="KW-0472">Membrane</keyword>
<organism evidence="3 4">
    <name type="scientific">Glaesserella australis</name>
    <dbReference type="NCBI Taxonomy" id="2094024"/>
    <lineage>
        <taxon>Bacteria</taxon>
        <taxon>Pseudomonadati</taxon>
        <taxon>Pseudomonadota</taxon>
        <taxon>Gammaproteobacteria</taxon>
        <taxon>Pasteurellales</taxon>
        <taxon>Pasteurellaceae</taxon>
        <taxon>Glaesserella</taxon>
    </lineage>
</organism>
<evidence type="ECO:0000313" key="4">
    <source>
        <dbReference type="Proteomes" id="UP000248689"/>
    </source>
</evidence>
<evidence type="ECO:0000313" key="3">
    <source>
        <dbReference type="EMBL" id="RAL17924.1"/>
    </source>
</evidence>
<sequence length="220" mass="25529">MPIEMGEEPDIYKIFCIAPIIRGFFVVVFQIVFKIGVFTMFSSIFKKIQNHQENVSKMIEENEQRKQQNNATEEAVKPTEIEQSIVVDTVPQPEGETKEESVQVSTFNWTAFGKLLIWLTFLGYMAWSQWGKDFFGLPKCDSKQTVEMVTKMNAEIYAGKFDILGLTYISEIGYQQEKNMRFCQAQVEMHSIPDKFPFPTAIKYVIDEQNGKYQVRLLPF</sequence>
<dbReference type="EMBL" id="PTPX01000020">
    <property type="protein sequence ID" value="RAL17924.1"/>
    <property type="molecule type" value="Genomic_DNA"/>
</dbReference>
<keyword evidence="4" id="KW-1185">Reference proteome</keyword>
<dbReference type="Proteomes" id="UP000248689">
    <property type="component" value="Unassembled WGS sequence"/>
</dbReference>
<accession>A0A328C0D1</accession>
<keyword evidence="2" id="KW-0812">Transmembrane</keyword>
<reference evidence="4" key="1">
    <citation type="submission" date="2018-02" db="EMBL/GenBank/DDBJ databases">
        <title>Glaesserella australis sp. nov., isolated from the lungs of pigs.</title>
        <authorList>
            <person name="Turni C."/>
            <person name="Christensen H."/>
        </authorList>
    </citation>
    <scope>NUCLEOTIDE SEQUENCE [LARGE SCALE GENOMIC DNA]</scope>
    <source>
        <strain evidence="4">HS4635</strain>
    </source>
</reference>
<comment type="caution">
    <text evidence="3">The sequence shown here is derived from an EMBL/GenBank/DDBJ whole genome shotgun (WGS) entry which is preliminary data.</text>
</comment>
<evidence type="ECO:0000256" key="1">
    <source>
        <dbReference type="SAM" id="Coils"/>
    </source>
</evidence>
<name>A0A328C0D1_9PAST</name>
<dbReference type="AlphaFoldDB" id="A0A328C0D1"/>
<keyword evidence="1" id="KW-0175">Coiled coil</keyword>
<proteinExistence type="predicted"/>
<gene>
    <name evidence="3" type="ORF">C5N92_10720</name>
</gene>
<feature type="transmembrane region" description="Helical" evidence="2">
    <location>
        <begin position="107"/>
        <end position="127"/>
    </location>
</feature>